<dbReference type="InterPro" id="IPR010057">
    <property type="entry name" value="Transcription_activator_Rgg_C"/>
</dbReference>
<dbReference type="NCBIfam" id="TIGR01716">
    <property type="entry name" value="RGG_Cterm"/>
    <property type="match status" value="1"/>
</dbReference>
<proteinExistence type="predicted"/>
<organism evidence="2 3">
    <name type="scientific">Floricoccus tropicus</name>
    <dbReference type="NCBI Taxonomy" id="1859473"/>
    <lineage>
        <taxon>Bacteria</taxon>
        <taxon>Bacillati</taxon>
        <taxon>Bacillota</taxon>
        <taxon>Bacilli</taxon>
        <taxon>Lactobacillales</taxon>
        <taxon>Streptococcaceae</taxon>
        <taxon>Floricoccus</taxon>
    </lineage>
</organism>
<dbReference type="PANTHER" id="PTHR37038">
    <property type="entry name" value="TRANSCRIPTIONAL REGULATOR-RELATED"/>
    <property type="match status" value="1"/>
</dbReference>
<dbReference type="EMBL" id="MKIR01000026">
    <property type="protein sequence ID" value="OFI48233.1"/>
    <property type="molecule type" value="Genomic_DNA"/>
</dbReference>
<dbReference type="InterPro" id="IPR001387">
    <property type="entry name" value="Cro/C1-type_HTH"/>
</dbReference>
<dbReference type="SUPFAM" id="SSF47413">
    <property type="entry name" value="lambda repressor-like DNA-binding domains"/>
    <property type="match status" value="1"/>
</dbReference>
<reference evidence="3" key="1">
    <citation type="submission" date="2016-09" db="EMBL/GenBank/DDBJ databases">
        <title>Draft genome sequence of a novel species of the family Streptococcaceae isolated from flowers.</title>
        <authorList>
            <person name="Chuah L.-O."/>
            <person name="Yap K.-P."/>
            <person name="Thong K.L."/>
            <person name="Liong M.T."/>
            <person name="Ahmad R."/>
            <person name="Rusul G."/>
        </authorList>
    </citation>
    <scope>NUCLEOTIDE SEQUENCE [LARGE SCALE GENOMIC DNA]</scope>
    <source>
        <strain evidence="3">DF1</strain>
    </source>
</reference>
<dbReference type="GO" id="GO:0003677">
    <property type="term" value="F:DNA binding"/>
    <property type="evidence" value="ECO:0007669"/>
    <property type="project" value="InterPro"/>
</dbReference>
<dbReference type="PROSITE" id="PS50943">
    <property type="entry name" value="HTH_CROC1"/>
    <property type="match status" value="1"/>
</dbReference>
<dbReference type="InterPro" id="IPR011990">
    <property type="entry name" value="TPR-like_helical_dom_sf"/>
</dbReference>
<feature type="domain" description="HTH cro/C1-type" evidence="1">
    <location>
        <begin position="8"/>
        <end position="61"/>
    </location>
</feature>
<name>A0A1E8GKN6_9LACT</name>
<dbReference type="RefSeq" id="WP_070793241.1">
    <property type="nucleotide sequence ID" value="NZ_MKIR01000026.1"/>
</dbReference>
<dbReference type="Pfam" id="PF01381">
    <property type="entry name" value="HTH_3"/>
    <property type="match status" value="1"/>
</dbReference>
<keyword evidence="3" id="KW-1185">Reference proteome</keyword>
<dbReference type="InterPro" id="IPR010982">
    <property type="entry name" value="Lambda_DNA-bd_dom_sf"/>
</dbReference>
<dbReference type="CDD" id="cd00093">
    <property type="entry name" value="HTH_XRE"/>
    <property type="match status" value="1"/>
</dbReference>
<dbReference type="AlphaFoldDB" id="A0A1E8GKN6"/>
<dbReference type="SMART" id="SM00530">
    <property type="entry name" value="HTH_XRE"/>
    <property type="match status" value="1"/>
</dbReference>
<dbReference type="Proteomes" id="UP000178622">
    <property type="component" value="Unassembled WGS sequence"/>
</dbReference>
<comment type="caution">
    <text evidence="2">The sequence shown here is derived from an EMBL/GenBank/DDBJ whole genome shotgun (WGS) entry which is preliminary data.</text>
</comment>
<dbReference type="Pfam" id="PF21259">
    <property type="entry name" value="Rgg_C"/>
    <property type="match status" value="1"/>
</dbReference>
<evidence type="ECO:0000313" key="2">
    <source>
        <dbReference type="EMBL" id="OFI48233.1"/>
    </source>
</evidence>
<dbReference type="Gene3D" id="1.25.40.10">
    <property type="entry name" value="Tetratricopeptide repeat domain"/>
    <property type="match status" value="1"/>
</dbReference>
<sequence>MKSAGQVIRNIRKSRGYTLKQLSDGITSYSTLAAFERGESQLAFEVLVEILDKLNITLGEFSRYMNKPATAFYTWLWKIQDLFDARELEALKMELELLESNSQVKSDKCQILILKNFINMLDKSIYIDDEEAKFIKDYFWDIDEWGEFDIVFFRSTSHKLNNDSLLSLSLEILRLIEEELLPNNYGASQYIGAILISVHLFYERKEYDDCRILVRKVEPLIPSQNLFELTRLEGFKNILNYRENPKLVYIDNLKKILDYAQYVDDNYLYEALYHLYEGLFEDNGGIPQIPDYE</sequence>
<evidence type="ECO:0000313" key="3">
    <source>
        <dbReference type="Proteomes" id="UP000178622"/>
    </source>
</evidence>
<dbReference type="STRING" id="1859473.BG261_08085"/>
<dbReference type="OrthoDB" id="34624at2"/>
<protein>
    <recommendedName>
        <fullName evidence="1">HTH cro/C1-type domain-containing protein</fullName>
    </recommendedName>
</protein>
<evidence type="ECO:0000259" key="1">
    <source>
        <dbReference type="PROSITE" id="PS50943"/>
    </source>
</evidence>
<accession>A0A1E8GKN6</accession>
<gene>
    <name evidence="2" type="ORF">BG261_08085</name>
</gene>
<dbReference type="InterPro" id="IPR053163">
    <property type="entry name" value="HTH-type_regulator_Rgg"/>
</dbReference>